<evidence type="ECO:0000256" key="1">
    <source>
        <dbReference type="SAM" id="Phobius"/>
    </source>
</evidence>
<accession>A0A0A2WLW8</accession>
<dbReference type="RefSeq" id="WP_052116191.1">
    <property type="nucleotide sequence ID" value="NZ_JRKJ01000006.1"/>
</dbReference>
<dbReference type="STRING" id="1300345.LF41_2640"/>
<evidence type="ECO:0000313" key="3">
    <source>
        <dbReference type="Proteomes" id="UP000030518"/>
    </source>
</evidence>
<feature type="transmembrane region" description="Helical" evidence="1">
    <location>
        <begin position="113"/>
        <end position="130"/>
    </location>
</feature>
<dbReference type="PATRIC" id="fig|1300345.3.peg.1205"/>
<comment type="caution">
    <text evidence="2">The sequence shown here is derived from an EMBL/GenBank/DDBJ whole genome shotgun (WGS) entry which is preliminary data.</text>
</comment>
<keyword evidence="1" id="KW-1133">Transmembrane helix</keyword>
<name>A0A0A2WLW8_9GAMM</name>
<protein>
    <submittedName>
        <fullName evidence="2">Pathogenicity-related protein</fullName>
    </submittedName>
</protein>
<proteinExistence type="predicted"/>
<dbReference type="EMBL" id="JRKJ01000006">
    <property type="protein sequence ID" value="KGQ19702.1"/>
    <property type="molecule type" value="Genomic_DNA"/>
</dbReference>
<keyword evidence="3" id="KW-1185">Reference proteome</keyword>
<dbReference type="AlphaFoldDB" id="A0A0A2WLW8"/>
<sequence length="277" mass="29141">MRQVFSSPRIANVEGIAKMLEADGIEVRITHGRSYKSGWSGRRTYKDSETGGPLPAVWVVRSEDQPRARQILREAGLLDSTRGGSDSFLPDAVLHVSERTTATPTKRAFRYKIGLLIAIVLAVALAWIAAHRAGKAPTAAAPTAKPAATAPVAVQTAPVDPVPGAYPVETPPALATMLAGVELAADAPKIACLQIDGAAASKDVTAALPASTQLDCTDTTGTKSLVIDVRGYRTDGSGTGTVELAVTSAGAQATQVRTLLVRRTENEWRVLRVLSVR</sequence>
<gene>
    <name evidence="2" type="ORF">LF41_2640</name>
</gene>
<keyword evidence="1" id="KW-0812">Transmembrane</keyword>
<dbReference type="Proteomes" id="UP000030518">
    <property type="component" value="Unassembled WGS sequence"/>
</dbReference>
<organism evidence="2 3">
    <name type="scientific">Lysobacter dokdonensis DS-58</name>
    <dbReference type="NCBI Taxonomy" id="1300345"/>
    <lineage>
        <taxon>Bacteria</taxon>
        <taxon>Pseudomonadati</taxon>
        <taxon>Pseudomonadota</taxon>
        <taxon>Gammaproteobacteria</taxon>
        <taxon>Lysobacterales</taxon>
        <taxon>Lysobacteraceae</taxon>
        <taxon>Noviluteimonas</taxon>
    </lineage>
</organism>
<dbReference type="OrthoDB" id="5955962at2"/>
<dbReference type="eggNOG" id="ENOG5030TA6">
    <property type="taxonomic scope" value="Bacteria"/>
</dbReference>
<evidence type="ECO:0000313" key="2">
    <source>
        <dbReference type="EMBL" id="KGQ19702.1"/>
    </source>
</evidence>
<reference evidence="2 3" key="1">
    <citation type="submission" date="2014-09" db="EMBL/GenBank/DDBJ databases">
        <title>Genome sequences of Lysobacter dokdonensis DS-58.</title>
        <authorList>
            <person name="Kim J.F."/>
            <person name="Kwak M.-J."/>
        </authorList>
    </citation>
    <scope>NUCLEOTIDE SEQUENCE [LARGE SCALE GENOMIC DNA]</scope>
    <source>
        <strain evidence="2 3">DS-58</strain>
    </source>
</reference>
<keyword evidence="1" id="KW-0472">Membrane</keyword>